<accession>A0A0A5FQW5</accession>
<dbReference type="OrthoDB" id="25753at2"/>
<dbReference type="InterPro" id="IPR017937">
    <property type="entry name" value="Thioredoxin_CS"/>
</dbReference>
<dbReference type="PROSITE" id="PS51352">
    <property type="entry name" value="THIOREDOXIN_2"/>
    <property type="match status" value="1"/>
</dbReference>
<dbReference type="EMBL" id="AVPF01000140">
    <property type="protein sequence ID" value="KGX83171.1"/>
    <property type="molecule type" value="Genomic_DNA"/>
</dbReference>
<dbReference type="eggNOG" id="COG0526">
    <property type="taxonomic scope" value="Bacteria"/>
</dbReference>
<name>A0A0A5FQW5_9BACI</name>
<dbReference type="RefSeq" id="WP_027447728.1">
    <property type="nucleotide sequence ID" value="NZ_AULJ01000088.1"/>
</dbReference>
<dbReference type="SUPFAM" id="SSF52833">
    <property type="entry name" value="Thioredoxin-like"/>
    <property type="match status" value="1"/>
</dbReference>
<dbReference type="PANTHER" id="PTHR42852:SF1">
    <property type="entry name" value="THIOREDOXIN-LIKE PROTEIN YNEN"/>
    <property type="match status" value="1"/>
</dbReference>
<gene>
    <name evidence="4" type="ORF">N783_05875</name>
</gene>
<proteinExistence type="predicted"/>
<dbReference type="PROSITE" id="PS00194">
    <property type="entry name" value="THIOREDOXIN_1"/>
    <property type="match status" value="1"/>
</dbReference>
<evidence type="ECO:0000313" key="5">
    <source>
        <dbReference type="Proteomes" id="UP000030403"/>
    </source>
</evidence>
<reference evidence="4 5" key="1">
    <citation type="submission" date="2013-08" db="EMBL/GenBank/DDBJ databases">
        <authorList>
            <person name="Huang J."/>
            <person name="Wang G."/>
        </authorList>
    </citation>
    <scope>NUCLEOTIDE SEQUENCE [LARGE SCALE GENOMIC DNA]</scope>
    <source>
        <strain evidence="4 5">BH030004</strain>
    </source>
</reference>
<dbReference type="Gene3D" id="3.40.30.10">
    <property type="entry name" value="Glutaredoxin"/>
    <property type="match status" value="1"/>
</dbReference>
<dbReference type="CDD" id="cd02966">
    <property type="entry name" value="TlpA_like_family"/>
    <property type="match status" value="1"/>
</dbReference>
<dbReference type="AlphaFoldDB" id="A0A0A5FQW5"/>
<comment type="caution">
    <text evidence="4">The sequence shown here is derived from an EMBL/GenBank/DDBJ whole genome shotgun (WGS) entry which is preliminary data.</text>
</comment>
<dbReference type="GO" id="GO:0016209">
    <property type="term" value="F:antioxidant activity"/>
    <property type="evidence" value="ECO:0007669"/>
    <property type="project" value="InterPro"/>
</dbReference>
<evidence type="ECO:0000256" key="1">
    <source>
        <dbReference type="ARBA" id="ARBA00023157"/>
    </source>
</evidence>
<dbReference type="PANTHER" id="PTHR42852">
    <property type="entry name" value="THIOL:DISULFIDE INTERCHANGE PROTEIN DSBE"/>
    <property type="match status" value="1"/>
</dbReference>
<evidence type="ECO:0000313" key="4">
    <source>
        <dbReference type="EMBL" id="KGX83171.1"/>
    </source>
</evidence>
<sequence>MLKRVAAATVLLVLFGITVYTVLENQKDSNSASSNENQNISSSEGTGMTPPNAPEGLKVGEAMPDVELKTLDGETVQLSDFKGEKIFLNFWATWCPPCRVEMPEMQEFHEKYGDDVKIIAINATGTEKGVEKVKQFVEENGYTFTILLDPKLKANTQFRATALPTTYFIGSNGLIQAPRKVGPMTKSFMEKKKDELK</sequence>
<protein>
    <submittedName>
        <fullName evidence="4">Cytochrome C biogenesis protein</fullName>
    </submittedName>
</protein>
<feature type="region of interest" description="Disordered" evidence="2">
    <location>
        <begin position="27"/>
        <end position="58"/>
    </location>
</feature>
<dbReference type="InterPro" id="IPR050553">
    <property type="entry name" value="Thioredoxin_ResA/DsbE_sf"/>
</dbReference>
<dbReference type="GO" id="GO:0016491">
    <property type="term" value="F:oxidoreductase activity"/>
    <property type="evidence" value="ECO:0007669"/>
    <property type="project" value="InterPro"/>
</dbReference>
<dbReference type="Pfam" id="PF00578">
    <property type="entry name" value="AhpC-TSA"/>
    <property type="match status" value="1"/>
</dbReference>
<feature type="domain" description="Thioredoxin" evidence="3">
    <location>
        <begin position="57"/>
        <end position="197"/>
    </location>
</feature>
<dbReference type="Proteomes" id="UP000030403">
    <property type="component" value="Unassembled WGS sequence"/>
</dbReference>
<keyword evidence="1" id="KW-1015">Disulfide bond</keyword>
<evidence type="ECO:0000256" key="2">
    <source>
        <dbReference type="SAM" id="MobiDB-lite"/>
    </source>
</evidence>
<evidence type="ECO:0000259" key="3">
    <source>
        <dbReference type="PROSITE" id="PS51352"/>
    </source>
</evidence>
<dbReference type="InterPro" id="IPR000866">
    <property type="entry name" value="AhpC/TSA"/>
</dbReference>
<feature type="compositionally biased region" description="Low complexity" evidence="2">
    <location>
        <begin position="29"/>
        <end position="43"/>
    </location>
</feature>
<keyword evidence="5" id="KW-1185">Reference proteome</keyword>
<dbReference type="InterPro" id="IPR036249">
    <property type="entry name" value="Thioredoxin-like_sf"/>
</dbReference>
<dbReference type="STRING" id="1385511.GCA_000425225_04279"/>
<dbReference type="InterPro" id="IPR013766">
    <property type="entry name" value="Thioredoxin_domain"/>
</dbReference>
<organism evidence="4 5">
    <name type="scientific">Pontibacillus marinus BH030004 = DSM 16465</name>
    <dbReference type="NCBI Taxonomy" id="1385511"/>
    <lineage>
        <taxon>Bacteria</taxon>
        <taxon>Bacillati</taxon>
        <taxon>Bacillota</taxon>
        <taxon>Bacilli</taxon>
        <taxon>Bacillales</taxon>
        <taxon>Bacillaceae</taxon>
        <taxon>Pontibacillus</taxon>
    </lineage>
</organism>